<dbReference type="InterPro" id="IPR003663">
    <property type="entry name" value="Sugar/inositol_transpt"/>
</dbReference>
<proteinExistence type="predicted"/>
<evidence type="ECO:0000256" key="3">
    <source>
        <dbReference type="ARBA" id="ARBA00022989"/>
    </source>
</evidence>
<dbReference type="PANTHER" id="PTHR48021:SF68">
    <property type="entry name" value="MAJOR FACILITATOR SUPERFAMILY (MFS) PROFILE DOMAIN-CONTAINING PROTEIN"/>
    <property type="match status" value="1"/>
</dbReference>
<dbReference type="PROSITE" id="PS00216">
    <property type="entry name" value="SUGAR_TRANSPORT_1"/>
    <property type="match status" value="1"/>
</dbReference>
<dbReference type="InterPro" id="IPR050549">
    <property type="entry name" value="MFS_Trehalose_Transporter"/>
</dbReference>
<keyword evidence="5" id="KW-0325">Glycoprotein</keyword>
<dbReference type="Gene3D" id="1.20.1250.20">
    <property type="entry name" value="MFS general substrate transporter like domains"/>
    <property type="match status" value="1"/>
</dbReference>
<dbReference type="PRINTS" id="PR00171">
    <property type="entry name" value="SUGRTRNSPORT"/>
</dbReference>
<feature type="transmembrane region" description="Helical" evidence="6">
    <location>
        <begin position="69"/>
        <end position="89"/>
    </location>
</feature>
<keyword evidence="2 6" id="KW-0812">Transmembrane</keyword>
<feature type="transmembrane region" description="Helical" evidence="6">
    <location>
        <begin position="155"/>
        <end position="174"/>
    </location>
</feature>
<dbReference type="FunFam" id="1.20.1250.20:FF:000249">
    <property type="entry name" value="facilitated trehalose transporter Tret1"/>
    <property type="match status" value="1"/>
</dbReference>
<evidence type="ECO:0000256" key="5">
    <source>
        <dbReference type="ARBA" id="ARBA00023180"/>
    </source>
</evidence>
<accession>A0AAR5P731</accession>
<dbReference type="GeneID" id="109535224"/>
<dbReference type="EnsemblMetazoa" id="XM_019901103.1">
    <property type="protein sequence ID" value="XP_019756662.1"/>
    <property type="gene ID" value="LOC109535224"/>
</dbReference>
<feature type="transmembrane region" description="Helical" evidence="6">
    <location>
        <begin position="124"/>
        <end position="143"/>
    </location>
</feature>
<organism evidence="8 9">
    <name type="scientific">Dendroctonus ponderosae</name>
    <name type="common">Mountain pine beetle</name>
    <dbReference type="NCBI Taxonomy" id="77166"/>
    <lineage>
        <taxon>Eukaryota</taxon>
        <taxon>Metazoa</taxon>
        <taxon>Ecdysozoa</taxon>
        <taxon>Arthropoda</taxon>
        <taxon>Hexapoda</taxon>
        <taxon>Insecta</taxon>
        <taxon>Pterygota</taxon>
        <taxon>Neoptera</taxon>
        <taxon>Endopterygota</taxon>
        <taxon>Coleoptera</taxon>
        <taxon>Polyphaga</taxon>
        <taxon>Cucujiformia</taxon>
        <taxon>Curculionidae</taxon>
        <taxon>Scolytinae</taxon>
        <taxon>Dendroctonus</taxon>
    </lineage>
</organism>
<dbReference type="SUPFAM" id="SSF103473">
    <property type="entry name" value="MFS general substrate transporter"/>
    <property type="match status" value="1"/>
</dbReference>
<reference evidence="8" key="2">
    <citation type="submission" date="2024-08" db="UniProtKB">
        <authorList>
            <consortium name="EnsemblMetazoa"/>
        </authorList>
    </citation>
    <scope>IDENTIFICATION</scope>
</reference>
<dbReference type="GO" id="GO:0022857">
    <property type="term" value="F:transmembrane transporter activity"/>
    <property type="evidence" value="ECO:0007669"/>
    <property type="project" value="InterPro"/>
</dbReference>
<dbReference type="AlphaFoldDB" id="A0AAR5P731"/>
<reference evidence="9" key="1">
    <citation type="journal article" date="2013" name="Genome Biol.">
        <title>Draft genome of the mountain pine beetle, Dendroctonus ponderosae Hopkins, a major forest pest.</title>
        <authorList>
            <person name="Keeling C.I."/>
            <person name="Yuen M.M."/>
            <person name="Liao N.Y."/>
            <person name="Docking T.R."/>
            <person name="Chan S.K."/>
            <person name="Taylor G.A."/>
            <person name="Palmquist D.L."/>
            <person name="Jackman S.D."/>
            <person name="Nguyen A."/>
            <person name="Li M."/>
            <person name="Henderson H."/>
            <person name="Janes J.K."/>
            <person name="Zhao Y."/>
            <person name="Pandoh P."/>
            <person name="Moore R."/>
            <person name="Sperling F.A."/>
            <person name="Huber D.P."/>
            <person name="Birol I."/>
            <person name="Jones S.J."/>
            <person name="Bohlmann J."/>
        </authorList>
    </citation>
    <scope>NUCLEOTIDE SEQUENCE</scope>
</reference>
<protein>
    <recommendedName>
        <fullName evidence="7">Major facilitator superfamily (MFS) profile domain-containing protein</fullName>
    </recommendedName>
</protein>
<evidence type="ECO:0000256" key="6">
    <source>
        <dbReference type="SAM" id="Phobius"/>
    </source>
</evidence>
<feature type="transmembrane region" description="Helical" evidence="6">
    <location>
        <begin position="435"/>
        <end position="456"/>
    </location>
</feature>
<name>A0AAR5P731_DENPD</name>
<dbReference type="KEGG" id="dpa:109535224"/>
<dbReference type="PROSITE" id="PS00217">
    <property type="entry name" value="SUGAR_TRANSPORT_2"/>
    <property type="match status" value="1"/>
</dbReference>
<dbReference type="GO" id="GO:0016020">
    <property type="term" value="C:membrane"/>
    <property type="evidence" value="ECO:0007669"/>
    <property type="project" value="UniProtKB-SubCell"/>
</dbReference>
<dbReference type="InterPro" id="IPR005829">
    <property type="entry name" value="Sugar_transporter_CS"/>
</dbReference>
<evidence type="ECO:0000313" key="8">
    <source>
        <dbReference type="EnsemblMetazoa" id="XP_019756662.1"/>
    </source>
</evidence>
<feature type="transmembrane region" description="Helical" evidence="6">
    <location>
        <begin position="96"/>
        <end position="112"/>
    </location>
</feature>
<keyword evidence="4 6" id="KW-0472">Membrane</keyword>
<dbReference type="InterPro" id="IPR020846">
    <property type="entry name" value="MFS_dom"/>
</dbReference>
<evidence type="ECO:0000313" key="9">
    <source>
        <dbReference type="Proteomes" id="UP000019118"/>
    </source>
</evidence>
<keyword evidence="3 6" id="KW-1133">Transmembrane helix</keyword>
<dbReference type="PROSITE" id="PS50850">
    <property type="entry name" value="MFS"/>
    <property type="match status" value="1"/>
</dbReference>
<dbReference type="Proteomes" id="UP000019118">
    <property type="component" value="Unassembled WGS sequence"/>
</dbReference>
<feature type="transmembrane region" description="Helical" evidence="6">
    <location>
        <begin position="27"/>
        <end position="49"/>
    </location>
</feature>
<evidence type="ECO:0000256" key="1">
    <source>
        <dbReference type="ARBA" id="ARBA00004141"/>
    </source>
</evidence>
<dbReference type="InterPro" id="IPR005828">
    <property type="entry name" value="MFS_sugar_transport-like"/>
</dbReference>
<feature type="transmembrane region" description="Helical" evidence="6">
    <location>
        <begin position="336"/>
        <end position="357"/>
    </location>
</feature>
<sequence>MTGCSADATTNIEFHGEKVFVLRVRQAIICFGPILITISLGLAEGYSAILLPQLVKDENWHINSELSSWIASIATLPMSVGCLLGGWLMEVIGRKMLHLVTCVPNIIGWLLIGCCGQNLTMLLAGRFITGMCVGVLSPVLVIYVAETSDPSFRGFLLPALSLALNIGIALAHILGTYLEWKLVALLALIFPSGCFILMLFVPESPTYLIKKGKPEMAKNAFDWFRGHSVESKAEFAILSSKQIDESSLSRQTFLQHLEVFKRPEFYKPLLILMIFFSTMQWAGNNPIAFYTVTILQGSLGDSSINPYTSMLIMDGVRIFASVLGCFAQQYLKRRKLMMISCSGTTISLLVLSLYLFLNGRYPSDADLSWIVVASFVGYVLFINAGLLPLPYSMSGELFAQSSRGLGSGIVTLYNMILMFILVKITPSLFEGLGPAGTFLLFAICCFVGMGLLIATLPETKDKPLHEIEECFKGSDARYPNLRQML</sequence>
<evidence type="ECO:0000256" key="2">
    <source>
        <dbReference type="ARBA" id="ARBA00022692"/>
    </source>
</evidence>
<feature type="transmembrane region" description="Helical" evidence="6">
    <location>
        <begin position="180"/>
        <end position="201"/>
    </location>
</feature>
<evidence type="ECO:0000259" key="7">
    <source>
        <dbReference type="PROSITE" id="PS50850"/>
    </source>
</evidence>
<comment type="subcellular location">
    <subcellularLocation>
        <location evidence="1">Membrane</location>
        <topology evidence="1">Multi-pass membrane protein</topology>
    </subcellularLocation>
</comment>
<dbReference type="PANTHER" id="PTHR48021">
    <property type="match status" value="1"/>
</dbReference>
<dbReference type="Pfam" id="PF00083">
    <property type="entry name" value="Sugar_tr"/>
    <property type="match status" value="1"/>
</dbReference>
<feature type="transmembrane region" description="Helical" evidence="6">
    <location>
        <begin position="369"/>
        <end position="389"/>
    </location>
</feature>
<feature type="domain" description="Major facilitator superfamily (MFS) profile" evidence="7">
    <location>
        <begin position="25"/>
        <end position="460"/>
    </location>
</feature>
<dbReference type="InterPro" id="IPR036259">
    <property type="entry name" value="MFS_trans_sf"/>
</dbReference>
<keyword evidence="9" id="KW-1185">Reference proteome</keyword>
<feature type="transmembrane region" description="Helical" evidence="6">
    <location>
        <begin position="410"/>
        <end position="429"/>
    </location>
</feature>
<evidence type="ECO:0000256" key="4">
    <source>
        <dbReference type="ARBA" id="ARBA00023136"/>
    </source>
</evidence>